<dbReference type="PROSITE" id="PS51257">
    <property type="entry name" value="PROKAR_LIPOPROTEIN"/>
    <property type="match status" value="1"/>
</dbReference>
<feature type="transmembrane region" description="Helical" evidence="2">
    <location>
        <begin position="12"/>
        <end position="37"/>
    </location>
</feature>
<feature type="transmembrane region" description="Helical" evidence="2">
    <location>
        <begin position="155"/>
        <end position="175"/>
    </location>
</feature>
<keyword evidence="5" id="KW-1185">Reference proteome</keyword>
<keyword evidence="4" id="KW-0645">Protease</keyword>
<accession>A0ABS3HGV6</accession>
<evidence type="ECO:0000256" key="2">
    <source>
        <dbReference type="SAM" id="Phobius"/>
    </source>
</evidence>
<feature type="transmembrane region" description="Helical" evidence="2">
    <location>
        <begin position="181"/>
        <end position="199"/>
    </location>
</feature>
<feature type="transmembrane region" description="Helical" evidence="2">
    <location>
        <begin position="87"/>
        <end position="105"/>
    </location>
</feature>
<protein>
    <submittedName>
        <fullName evidence="4">CPBP family intramembrane metalloprotease</fullName>
    </submittedName>
</protein>
<keyword evidence="2" id="KW-0812">Transmembrane</keyword>
<keyword evidence="4" id="KW-0378">Hydrolase</keyword>
<feature type="transmembrane region" description="Helical" evidence="2">
    <location>
        <begin position="204"/>
        <end position="221"/>
    </location>
</feature>
<sequence length="222" mass="24558">MRNSTVEKLWNVMICLGLGCLVVFFSQLFTTFLLSAYESGHSSYSGIEVVLMCFNLLFASFIMLQLSKGLNLLALDFSFLKKKNGKIIFLSIVFMLALFVFDQLLSDRHLIAENTPASIADNVLSSLPSIVIVLLSVVFTPIMEEVVFRGGVIGLVFKENMLLGVGASSLIYCLINRPESLSRGVLFIGMNVILGISYVKTKRLEVPIIIRIFTILFVIAVG</sequence>
<dbReference type="Proteomes" id="UP000664495">
    <property type="component" value="Unassembled WGS sequence"/>
</dbReference>
<feature type="transmembrane region" description="Helical" evidence="2">
    <location>
        <begin position="49"/>
        <end position="66"/>
    </location>
</feature>
<dbReference type="InterPro" id="IPR003675">
    <property type="entry name" value="Rce1/LyrA-like_dom"/>
</dbReference>
<proteinExistence type="inferred from homology"/>
<reference evidence="4 5" key="1">
    <citation type="submission" date="2021-03" db="EMBL/GenBank/DDBJ databases">
        <title>Enterococcal diversity collection.</title>
        <authorList>
            <person name="Gilmore M.S."/>
            <person name="Schwartzman J."/>
            <person name="Van Tyne D."/>
            <person name="Martin M."/>
            <person name="Earl A.M."/>
            <person name="Manson A.L."/>
            <person name="Straub T."/>
            <person name="Salamzade R."/>
            <person name="Saavedra J."/>
            <person name="Lebreton F."/>
            <person name="Prichula J."/>
            <person name="Schaufler K."/>
            <person name="Gaca A."/>
            <person name="Sgardioli B."/>
            <person name="Wagenaar J."/>
            <person name="Strong T."/>
        </authorList>
    </citation>
    <scope>NUCLEOTIDE SEQUENCE [LARGE SCALE GENOMIC DNA]</scope>
    <source>
        <strain evidence="4 5">MJM16</strain>
    </source>
</reference>
<dbReference type="EMBL" id="JAFLVR010000022">
    <property type="protein sequence ID" value="MBO0452686.1"/>
    <property type="molecule type" value="Genomic_DNA"/>
</dbReference>
<evidence type="ECO:0000256" key="1">
    <source>
        <dbReference type="ARBA" id="ARBA00009067"/>
    </source>
</evidence>
<gene>
    <name evidence="4" type="ORF">JZO85_10415</name>
</gene>
<organism evidence="4 5">
    <name type="scientific">Candidatus Enterococcus murrayae</name>
    <dbReference type="NCBI Taxonomy" id="2815321"/>
    <lineage>
        <taxon>Bacteria</taxon>
        <taxon>Bacillati</taxon>
        <taxon>Bacillota</taxon>
        <taxon>Bacilli</taxon>
        <taxon>Lactobacillales</taxon>
        <taxon>Enterococcaceae</taxon>
        <taxon>Enterococcus</taxon>
    </lineage>
</organism>
<feature type="transmembrane region" description="Helical" evidence="2">
    <location>
        <begin position="125"/>
        <end position="143"/>
    </location>
</feature>
<keyword evidence="4" id="KW-0482">Metalloprotease</keyword>
<keyword evidence="2" id="KW-0472">Membrane</keyword>
<evidence type="ECO:0000313" key="5">
    <source>
        <dbReference type="Proteomes" id="UP000664495"/>
    </source>
</evidence>
<evidence type="ECO:0000313" key="4">
    <source>
        <dbReference type="EMBL" id="MBO0452686.1"/>
    </source>
</evidence>
<comment type="caution">
    <text evidence="4">The sequence shown here is derived from an EMBL/GenBank/DDBJ whole genome shotgun (WGS) entry which is preliminary data.</text>
</comment>
<evidence type="ECO:0000259" key="3">
    <source>
        <dbReference type="Pfam" id="PF02517"/>
    </source>
</evidence>
<feature type="domain" description="CAAX prenyl protease 2/Lysostaphin resistance protein A-like" evidence="3">
    <location>
        <begin position="129"/>
        <end position="213"/>
    </location>
</feature>
<name>A0ABS3HGV6_9ENTE</name>
<dbReference type="Pfam" id="PF02517">
    <property type="entry name" value="Rce1-like"/>
    <property type="match status" value="1"/>
</dbReference>
<dbReference type="RefSeq" id="WP_207108463.1">
    <property type="nucleotide sequence ID" value="NZ_JAFLVR010000022.1"/>
</dbReference>
<comment type="similarity">
    <text evidence="1">Belongs to the UPF0177 family.</text>
</comment>
<keyword evidence="2" id="KW-1133">Transmembrane helix</keyword>
<dbReference type="GO" id="GO:0008237">
    <property type="term" value="F:metallopeptidase activity"/>
    <property type="evidence" value="ECO:0007669"/>
    <property type="project" value="UniProtKB-KW"/>
</dbReference>